<name>A0ABM0JIW2_APLCA</name>
<dbReference type="GeneID" id="101849192"/>
<protein>
    <submittedName>
        <fullName evidence="3">Uncharacterized protein LOC101849192</fullName>
    </submittedName>
</protein>
<keyword evidence="1" id="KW-0732">Signal</keyword>
<evidence type="ECO:0000313" key="3">
    <source>
        <dbReference type="RefSeq" id="XP_005094689.1"/>
    </source>
</evidence>
<feature type="chain" id="PRO_5046609396" evidence="1">
    <location>
        <begin position="23"/>
        <end position="263"/>
    </location>
</feature>
<reference evidence="3" key="1">
    <citation type="submission" date="2025-08" db="UniProtKB">
        <authorList>
            <consortium name="RefSeq"/>
        </authorList>
    </citation>
    <scope>IDENTIFICATION</scope>
</reference>
<sequence>MSRTILVKILAFVVTLIGTCKASVADPCQNCEEAIAQCYSSNGLEPPDDLSYLAKEACTPPTYESSEESDGISTPEESYASVHITEHMFSQLATALKYCHKQDNLIKAYECTIQLGTTCQQIQAVNMTDWKTAFEESLKQMCMYKGSFDVNCLESKWELTLKCETDIKKNSTLQSGSADVFAEHNVTCASRQLQLTCRQQLLRPCGCGTVRYFTDRFTQRWPAECIPQIPDPVACDPHGLATPSCFVNMALLAALNLVAYYVS</sequence>
<feature type="signal peptide" evidence="1">
    <location>
        <begin position="1"/>
        <end position="22"/>
    </location>
</feature>
<accession>A0ABM0JIW2</accession>
<proteinExistence type="predicted"/>
<evidence type="ECO:0000313" key="2">
    <source>
        <dbReference type="Proteomes" id="UP000694888"/>
    </source>
</evidence>
<dbReference type="Proteomes" id="UP000694888">
    <property type="component" value="Unplaced"/>
</dbReference>
<evidence type="ECO:0000256" key="1">
    <source>
        <dbReference type="SAM" id="SignalP"/>
    </source>
</evidence>
<gene>
    <name evidence="3" type="primary">LOC101849192</name>
</gene>
<keyword evidence="2" id="KW-1185">Reference proteome</keyword>
<organism evidence="2 3">
    <name type="scientific">Aplysia californica</name>
    <name type="common">California sea hare</name>
    <dbReference type="NCBI Taxonomy" id="6500"/>
    <lineage>
        <taxon>Eukaryota</taxon>
        <taxon>Metazoa</taxon>
        <taxon>Spiralia</taxon>
        <taxon>Lophotrochozoa</taxon>
        <taxon>Mollusca</taxon>
        <taxon>Gastropoda</taxon>
        <taxon>Heterobranchia</taxon>
        <taxon>Euthyneura</taxon>
        <taxon>Tectipleura</taxon>
        <taxon>Aplysiida</taxon>
        <taxon>Aplysioidea</taxon>
        <taxon>Aplysiidae</taxon>
        <taxon>Aplysia</taxon>
    </lineage>
</organism>
<dbReference type="RefSeq" id="XP_005094689.1">
    <property type="nucleotide sequence ID" value="XM_005094632.3"/>
</dbReference>